<evidence type="ECO:0000313" key="6">
    <source>
        <dbReference type="EnsemblMetazoa" id="XP_022655860"/>
    </source>
</evidence>
<dbReference type="KEGG" id="vde:111248208"/>
<reference evidence="6" key="1">
    <citation type="submission" date="2021-01" db="UniProtKB">
        <authorList>
            <consortium name="EnsemblMetazoa"/>
        </authorList>
    </citation>
    <scope>IDENTIFICATION</scope>
</reference>
<protein>
    <recommendedName>
        <fullName evidence="8">Trafficking protein particle complex subunit 8</fullName>
    </recommendedName>
</protein>
<dbReference type="Pfam" id="PF24542">
    <property type="entry name" value="Ig_TPPC8_C"/>
    <property type="match status" value="1"/>
</dbReference>
<dbReference type="GeneID" id="111248208"/>
<keyword evidence="7" id="KW-1185">Reference proteome</keyword>
<sequence length="1479" mass="163025">MGDSSAFIEKVFSPFVAIAVSEDADELCAKNGLTFSELIQPFTDNIEVSLKDPSGNVLPPVKLKLNFCDLTTPYPQGSLAKKQLSEAVLRNQPNIDGPGPRKTLITHGIYEVDVCPVTPWYNAYRDAFFRCLAPQEHDFTRHFVGCVYVVSSAHQAPQQQLTQLIQNVSTVQLNLSHHSKWFFGQTGPQYFVLLHDGGTGDNTMAEATFLSMKNIHGSANCHMLTINSVSPSNPPPAGGADIWSPLIDLTAPTTPNGEQHNGCSTLLPPKVESNGGLEMVEREHPLDPLGPLSASSPTMDEPTSPIAPKRRGAWLTTTDRENVKTFVSDFATQCLAPQIEQHLKNLADQVANKKGLHRQIAVAAKSFFAGRGKGNILASNNPNVVNSVIYSQQAPELVVRKLGDLAFLFHQYETAYQAYHAAKRDFHGDQAWLYCAGAEEMAALSVFMLGKDGPRSYPHHYFKNAINAYLNVCKMPQLATRATLLHAECLRSLGEYEKLAEQLIHLISEDSDLRSALLLEQAAYCYLSMQPMQLRKYAFHLVLAGYRFSKAGMRKHSLRAYRESEQVFRRRGWSFAEDHILYMTGRQCATLGKLDNAFQAFHGLLDKTSQQSATQQSVFVKDYFATIKALDLREYEMPIPKIDMTSVRTILGHKPQAMENSHGRERYANCEDWQKLEECCYLRATNQKSVPPNYRNTVDVMDNSTPNTRPAIVAQNEPVTVELELTNPLQIGLSLQQVHLCWEMEPGDESSGERVSNHPSLKLQKDMHQPHNYVETCALEFVSLEAKQTIVIKLSLIPKCMGRLKIIGVSYLISLLVISPSPSTNSLSSDSVMISPLTPLTPLAENQGSPVWGYQTLTVKGYKLHAKKVKNNEWYAKDYRLQPTVGPPMPYLKADFDTFPKQMLCGEVQRLNLRLTNRAAFGLVRLLMAARNPREVTFGVIGLKALPPNNSTYKEMPANSGDLACNSASLCEVVKTHYVMSIPGVDSIEAGTTVSVPFWIRGPDVPGEHQLALLFYYEAVGSCQGGAKIQHRVTKFSAKISTISSLIVHASAEPSIKADDIGSILLSVHAKNSSELQGSDSVDLSLLQVSLMSEMHSIAKQMDVPPRTPSHSVSVTTIRPREVKDIALKLSNNKLEIVDNQSGESHMDGRLKGSDNEEDTKDSGLFSERTKQQKPMKKMISQWPLSIVRVESSGTPCADFMMARASKLGELKDENVPLTNKEFLDMEVAKLKGMKAKERDPLDVTVAIIWKAAVERDGLMKVVMGQHQVNIRDLHVTYTSIPHTLHGSGVGLMKKTSVPPIGGPLLPLGGHAALAGLGEASRLIQVSLLHEHYVQHDFSKQQFLALDVTLILHNPSVVLPLTVTVACMNSLAPASAASGSASGPPLAFECPPTTHEQMVTDDIGGFVWTRQVRYLRTLPPAHVERLPLQALFLSTGTYNLSSGVQVSIQCGDLTKSVSPCQSLIIVDKSTCKSSITTFH</sequence>
<dbReference type="RefSeq" id="XP_022655862.1">
    <property type="nucleotide sequence ID" value="XM_022800127.1"/>
</dbReference>
<dbReference type="PANTHER" id="PTHR12975">
    <property type="entry name" value="TRANSPORT PROTEIN TRAPP"/>
    <property type="match status" value="1"/>
</dbReference>
<dbReference type="EnsemblMetazoa" id="XM_022800125">
    <property type="protein sequence ID" value="XP_022655860"/>
    <property type="gene ID" value="LOC111248208"/>
</dbReference>
<feature type="region of interest" description="Disordered" evidence="1">
    <location>
        <begin position="290"/>
        <end position="309"/>
    </location>
</feature>
<dbReference type="Pfam" id="PF24545">
    <property type="entry name" value="Ig_TPPC8_1st"/>
    <property type="match status" value="1"/>
</dbReference>
<dbReference type="GO" id="GO:1990072">
    <property type="term" value="C:TRAPPIII protein complex"/>
    <property type="evidence" value="ECO:0007669"/>
    <property type="project" value="TreeGrafter"/>
</dbReference>
<dbReference type="Pfam" id="PF24546">
    <property type="entry name" value="Ig_TPPC8_3rd"/>
    <property type="match status" value="1"/>
</dbReference>
<evidence type="ECO:0000313" key="7">
    <source>
        <dbReference type="Proteomes" id="UP000594260"/>
    </source>
</evidence>
<evidence type="ECO:0000259" key="3">
    <source>
        <dbReference type="Pfam" id="PF24544"/>
    </source>
</evidence>
<dbReference type="InterPro" id="IPR058538">
    <property type="entry name" value="Ig_TPPC8_2nd"/>
</dbReference>
<dbReference type="Pfam" id="PF12739">
    <property type="entry name" value="TRAPPC-Trs85"/>
    <property type="match status" value="1"/>
</dbReference>
<evidence type="ECO:0000259" key="5">
    <source>
        <dbReference type="Pfam" id="PF24546"/>
    </source>
</evidence>
<dbReference type="InterPro" id="IPR058540">
    <property type="entry name" value="Ig_TPPC8_3rd"/>
</dbReference>
<dbReference type="EnsemblMetazoa" id="XM_022800127">
    <property type="protein sequence ID" value="XP_022655862"/>
    <property type="gene ID" value="LOC111248208"/>
</dbReference>
<organism evidence="6 7">
    <name type="scientific">Varroa destructor</name>
    <name type="common">Honeybee mite</name>
    <dbReference type="NCBI Taxonomy" id="109461"/>
    <lineage>
        <taxon>Eukaryota</taxon>
        <taxon>Metazoa</taxon>
        <taxon>Ecdysozoa</taxon>
        <taxon>Arthropoda</taxon>
        <taxon>Chelicerata</taxon>
        <taxon>Arachnida</taxon>
        <taxon>Acari</taxon>
        <taxon>Parasitiformes</taxon>
        <taxon>Mesostigmata</taxon>
        <taxon>Gamasina</taxon>
        <taxon>Dermanyssoidea</taxon>
        <taxon>Varroidae</taxon>
        <taxon>Varroa</taxon>
    </lineage>
</organism>
<dbReference type="SUPFAM" id="SSF48452">
    <property type="entry name" value="TPR-like"/>
    <property type="match status" value="1"/>
</dbReference>
<evidence type="ECO:0000256" key="1">
    <source>
        <dbReference type="SAM" id="MobiDB-lite"/>
    </source>
</evidence>
<dbReference type="PANTHER" id="PTHR12975:SF6">
    <property type="entry name" value="TRAFFICKING PROTEIN PARTICLE COMPLEX SUBUNIT 8"/>
    <property type="match status" value="1"/>
</dbReference>
<dbReference type="RefSeq" id="XP_022655860.1">
    <property type="nucleotide sequence ID" value="XM_022800125.1"/>
</dbReference>
<feature type="domain" description="TPPC8 first Ig-like" evidence="4">
    <location>
        <begin position="671"/>
        <end position="904"/>
    </location>
</feature>
<accession>A0A7M7JQZ3</accession>
<dbReference type="OMA" id="GHTISMW"/>
<evidence type="ECO:0008006" key="8">
    <source>
        <dbReference type="Google" id="ProtNLM"/>
    </source>
</evidence>
<feature type="region of interest" description="Disordered" evidence="1">
    <location>
        <begin position="1139"/>
        <end position="1174"/>
    </location>
</feature>
<proteinExistence type="predicted"/>
<feature type="domain" description="TPPC8 second Ig-like" evidence="3">
    <location>
        <begin position="905"/>
        <end position="1033"/>
    </location>
</feature>
<dbReference type="Proteomes" id="UP000594260">
    <property type="component" value="Unplaced"/>
</dbReference>
<name>A0A7M7JQZ3_VARDE</name>
<dbReference type="OrthoDB" id="203724at2759"/>
<dbReference type="FunCoup" id="A0A7M7JQZ3">
    <property type="interactions" value="1970"/>
</dbReference>
<dbReference type="Pfam" id="PF24544">
    <property type="entry name" value="Ig_TPPC8_2nd"/>
    <property type="match status" value="1"/>
</dbReference>
<feature type="domain" description="TPPC8 C-terminal Ig-like" evidence="2">
    <location>
        <begin position="1323"/>
        <end position="1443"/>
    </location>
</feature>
<dbReference type="InterPro" id="IPR024420">
    <property type="entry name" value="TRAPP_III_complex_Trs85"/>
</dbReference>
<dbReference type="InterPro" id="IPR057651">
    <property type="entry name" value="Ig_TPPC8_C"/>
</dbReference>
<evidence type="ECO:0000259" key="4">
    <source>
        <dbReference type="Pfam" id="PF24545"/>
    </source>
</evidence>
<feature type="compositionally biased region" description="Basic and acidic residues" evidence="1">
    <location>
        <begin position="1145"/>
        <end position="1155"/>
    </location>
</feature>
<dbReference type="InterPro" id="IPR058541">
    <property type="entry name" value="Ig_TPPC8_1st"/>
</dbReference>
<evidence type="ECO:0000259" key="2">
    <source>
        <dbReference type="Pfam" id="PF24542"/>
    </source>
</evidence>
<dbReference type="InterPro" id="IPR011990">
    <property type="entry name" value="TPR-like_helical_dom_sf"/>
</dbReference>
<feature type="domain" description="TPPC8 third Ig-like" evidence="5">
    <location>
        <begin position="1038"/>
        <end position="1269"/>
    </location>
</feature>
<dbReference type="InParanoid" id="A0A7M7JQZ3"/>